<evidence type="ECO:0000313" key="2">
    <source>
        <dbReference type="Proteomes" id="UP000465778"/>
    </source>
</evidence>
<dbReference type="Proteomes" id="UP000465778">
    <property type="component" value="Unassembled WGS sequence"/>
</dbReference>
<name>A0A800N8P9_CYTFI</name>
<dbReference type="EMBL" id="VDEM01000072">
    <property type="protein sequence ID" value="KAF0822007.1"/>
    <property type="molecule type" value="Genomic_DNA"/>
</dbReference>
<organism evidence="1 2">
    <name type="scientific">Cytobacillus firmus</name>
    <name type="common">Bacillus firmus</name>
    <dbReference type="NCBI Taxonomy" id="1399"/>
    <lineage>
        <taxon>Bacteria</taxon>
        <taxon>Bacillati</taxon>
        <taxon>Bacillota</taxon>
        <taxon>Bacilli</taxon>
        <taxon>Bacillales</taxon>
        <taxon>Bacillaceae</taxon>
        <taxon>Cytobacillus</taxon>
    </lineage>
</organism>
<protein>
    <submittedName>
        <fullName evidence="1">Uncharacterized protein</fullName>
    </submittedName>
</protein>
<sequence>MFRQNQKEIKSYHQKYFRPSCLRALNLRFSTWDFFAAFYDKTHDQIKIPPQLTITPEDTVLNYFSILREAENMGGRSCGTIGQAKIPFPIAYNFLSREYQNKLSYEGYVQSFSGIGHTSLIKLCRVPDGKRGIRFFYEIETIVGAKGKNAEYFGYSYGFISLVHGEEGFRISEIGKIDEDFLCAPYHGWDQDGEAVVEVKYGHWCNLIQHIYPTVRNEYIKNIYFHGKDGADYCFIFAVLSNGTDIEIAQFRKGGNDEWKQVDRKPEEECVRNNETH</sequence>
<proteinExistence type="predicted"/>
<dbReference type="RefSeq" id="WP_335550165.1">
    <property type="nucleotide sequence ID" value="NZ_JBALQO010000148.1"/>
</dbReference>
<accession>A0A800N8P9</accession>
<evidence type="ECO:0000313" key="1">
    <source>
        <dbReference type="EMBL" id="KAF0822007.1"/>
    </source>
</evidence>
<comment type="caution">
    <text evidence="1">The sequence shown here is derived from an EMBL/GenBank/DDBJ whole genome shotgun (WGS) entry which is preliminary data.</text>
</comment>
<reference evidence="1 2" key="1">
    <citation type="journal article" date="2020" name="G3 (Bethesda)">
        <title>Whole Genome Sequencing and Comparative Genomics of Two Nematicidal Bacillus Strains Reveals a Wide Range of Possible Virulence Factors.</title>
        <authorList>
            <person name="Susic N."/>
            <person name="Janezic S."/>
            <person name="Rupnik M."/>
            <person name="Geric Stare B."/>
        </authorList>
    </citation>
    <scope>NUCLEOTIDE SEQUENCE [LARGE SCALE GENOMIC DNA]</scope>
    <source>
        <strain evidence="1 2">I-1582</strain>
    </source>
</reference>
<gene>
    <name evidence="1" type="ORF">KIS1582_4206</name>
</gene>
<dbReference type="AlphaFoldDB" id="A0A800N8P9"/>